<keyword evidence="2" id="KW-0560">Oxidoreductase</keyword>
<evidence type="ECO:0000313" key="5">
    <source>
        <dbReference type="EMBL" id="GAA4500995.1"/>
    </source>
</evidence>
<evidence type="ECO:0000259" key="4">
    <source>
        <dbReference type="SMART" id="SM00822"/>
    </source>
</evidence>
<evidence type="ECO:0000256" key="1">
    <source>
        <dbReference type="ARBA" id="ARBA00006484"/>
    </source>
</evidence>
<dbReference type="EMBL" id="BAABFC010000014">
    <property type="protein sequence ID" value="GAA4500995.1"/>
    <property type="molecule type" value="Genomic_DNA"/>
</dbReference>
<accession>A0ABP8QCF6</accession>
<dbReference type="Proteomes" id="UP001501321">
    <property type="component" value="Unassembled WGS sequence"/>
</dbReference>
<dbReference type="PANTHER" id="PTHR44196">
    <property type="entry name" value="DEHYDROGENASE/REDUCTASE SDR FAMILY MEMBER 7B"/>
    <property type="match status" value="1"/>
</dbReference>
<evidence type="ECO:0000256" key="3">
    <source>
        <dbReference type="RuleBase" id="RU000363"/>
    </source>
</evidence>
<comment type="similarity">
    <text evidence="1 3">Belongs to the short-chain dehydrogenases/reductases (SDR) family.</text>
</comment>
<comment type="caution">
    <text evidence="5">The sequence shown here is derived from an EMBL/GenBank/DDBJ whole genome shotgun (WGS) entry which is preliminary data.</text>
</comment>
<dbReference type="SUPFAM" id="SSF51735">
    <property type="entry name" value="NAD(P)-binding Rossmann-fold domains"/>
    <property type="match status" value="1"/>
</dbReference>
<reference evidence="6" key="1">
    <citation type="journal article" date="2019" name="Int. J. Syst. Evol. Microbiol.">
        <title>The Global Catalogue of Microorganisms (GCM) 10K type strain sequencing project: providing services to taxonomists for standard genome sequencing and annotation.</title>
        <authorList>
            <consortium name="The Broad Institute Genomics Platform"/>
            <consortium name="The Broad Institute Genome Sequencing Center for Infectious Disease"/>
            <person name="Wu L."/>
            <person name="Ma J."/>
        </authorList>
    </citation>
    <scope>NUCLEOTIDE SEQUENCE [LARGE SCALE GENOMIC DNA]</scope>
    <source>
        <strain evidence="6">JCM 32226</strain>
    </source>
</reference>
<dbReference type="Gene3D" id="3.40.50.720">
    <property type="entry name" value="NAD(P)-binding Rossmann-like Domain"/>
    <property type="match status" value="1"/>
</dbReference>
<dbReference type="CDD" id="cd05233">
    <property type="entry name" value="SDR_c"/>
    <property type="match status" value="1"/>
</dbReference>
<dbReference type="Pfam" id="PF00106">
    <property type="entry name" value="adh_short"/>
    <property type="match status" value="1"/>
</dbReference>
<dbReference type="PIRSF" id="PIRSF000126">
    <property type="entry name" value="11-beta-HSD1"/>
    <property type="match status" value="1"/>
</dbReference>
<dbReference type="PRINTS" id="PR00081">
    <property type="entry name" value="GDHRDH"/>
</dbReference>
<protein>
    <submittedName>
        <fullName evidence="5">SDR family oxidoreductase</fullName>
    </submittedName>
</protein>
<evidence type="ECO:0000256" key="2">
    <source>
        <dbReference type="ARBA" id="ARBA00023002"/>
    </source>
</evidence>
<dbReference type="PANTHER" id="PTHR44196:SF2">
    <property type="entry name" value="SHORT-CHAIN DEHYDROGENASE-RELATED"/>
    <property type="match status" value="1"/>
</dbReference>
<dbReference type="RefSeq" id="WP_345013312.1">
    <property type="nucleotide sequence ID" value="NZ_BAABFC010000014.1"/>
</dbReference>
<dbReference type="PRINTS" id="PR00080">
    <property type="entry name" value="SDRFAMILY"/>
</dbReference>
<gene>
    <name evidence="5" type="ORF">GCM10023095_23550</name>
</gene>
<keyword evidence="6" id="KW-1185">Reference proteome</keyword>
<proteinExistence type="inferred from homology"/>
<dbReference type="InterPro" id="IPR002347">
    <property type="entry name" value="SDR_fam"/>
</dbReference>
<name>A0ABP8QCF6_9GAMM</name>
<dbReference type="SMART" id="SM00822">
    <property type="entry name" value="PKS_KR"/>
    <property type="match status" value="1"/>
</dbReference>
<sequence length="264" mass="28149">MSPSDSRAPLALITGASGGIGEALAWCHARAGGDLLLVARSADKLARLQQALQQTCGVRVWILPLDLSQPTAAAQLADHCRQQSLTVDYLINNAGVGGHGLFHEQDPARQEAMLQLNLMTLTRLTRLLLPAMVARGHGRILNVASTAAFLPGPWQAVYFASKAYVCSLSQALAAELAPCGITVTALCPGAVATGFVAAGDLQGVDFWRGAPGAESVARCGYAAMLAGKLVAFNDWRLRLLIDGLLPWLPRRWVLTIAYRLMQKQ</sequence>
<feature type="domain" description="Ketoreductase" evidence="4">
    <location>
        <begin position="9"/>
        <end position="189"/>
    </location>
</feature>
<dbReference type="InterPro" id="IPR057326">
    <property type="entry name" value="KR_dom"/>
</dbReference>
<evidence type="ECO:0000313" key="6">
    <source>
        <dbReference type="Proteomes" id="UP001501321"/>
    </source>
</evidence>
<dbReference type="InterPro" id="IPR036291">
    <property type="entry name" value="NAD(P)-bd_dom_sf"/>
</dbReference>
<organism evidence="5 6">
    <name type="scientific">Pseudaeromonas paramecii</name>
    <dbReference type="NCBI Taxonomy" id="2138166"/>
    <lineage>
        <taxon>Bacteria</taxon>
        <taxon>Pseudomonadati</taxon>
        <taxon>Pseudomonadota</taxon>
        <taxon>Gammaproteobacteria</taxon>
        <taxon>Aeromonadales</taxon>
        <taxon>Aeromonadaceae</taxon>
        <taxon>Pseudaeromonas</taxon>
    </lineage>
</organism>